<evidence type="ECO:0000256" key="2">
    <source>
        <dbReference type="ARBA" id="ARBA00012727"/>
    </source>
</evidence>
<dbReference type="GO" id="GO:0006310">
    <property type="term" value="P:DNA recombination"/>
    <property type="evidence" value="ECO:0007669"/>
    <property type="project" value="InterPro"/>
</dbReference>
<dbReference type="CDD" id="cd07906">
    <property type="entry name" value="Adenylation_DNA_ligase_LigD_LigC"/>
    <property type="match status" value="1"/>
</dbReference>
<accession>A0A1C7I5S8</accession>
<dbReference type="Gene3D" id="3.30.1490.70">
    <property type="match status" value="1"/>
</dbReference>
<dbReference type="Pfam" id="PF01068">
    <property type="entry name" value="DNA_ligase_A_M"/>
    <property type="match status" value="1"/>
</dbReference>
<dbReference type="SUPFAM" id="SSF50249">
    <property type="entry name" value="Nucleic acid-binding proteins"/>
    <property type="match status" value="1"/>
</dbReference>
<evidence type="ECO:0000259" key="5">
    <source>
        <dbReference type="PROSITE" id="PS50160"/>
    </source>
</evidence>
<evidence type="ECO:0000256" key="1">
    <source>
        <dbReference type="ARBA" id="ARBA00007572"/>
    </source>
</evidence>
<reference evidence="6" key="1">
    <citation type="submission" date="2017-04" db="EMBL/GenBank/DDBJ databases">
        <title>Complete Genome Sequences of Twelve Strains of a Stable Defined Moderately Diverse Mouse Microbiota 2 (sDMDMm2).</title>
        <authorList>
            <person name="Uchimura Y."/>
            <person name="Wyss M."/>
            <person name="Brugiroux S."/>
            <person name="Limenitakis J.P."/>
            <person name="Stecher B."/>
            <person name="McCoy K.D."/>
            <person name="Macpherson A.J."/>
        </authorList>
    </citation>
    <scope>NUCLEOTIDE SEQUENCE</scope>
    <source>
        <strain evidence="6">YL58</strain>
    </source>
</reference>
<dbReference type="InterPro" id="IPR050191">
    <property type="entry name" value="ATP-dep_DNA_ligase"/>
</dbReference>
<dbReference type="CDD" id="cd07971">
    <property type="entry name" value="OBF_DNA_ligase_LigD"/>
    <property type="match status" value="1"/>
</dbReference>
<dbReference type="Proteomes" id="UP000092574">
    <property type="component" value="Chromosome"/>
</dbReference>
<dbReference type="InterPro" id="IPR016059">
    <property type="entry name" value="DNA_ligase_ATP-dep_CS"/>
</dbReference>
<dbReference type="OrthoDB" id="9802472at2"/>
<evidence type="ECO:0000313" key="6">
    <source>
        <dbReference type="EMBL" id="ANU75047.1"/>
    </source>
</evidence>
<dbReference type="AlphaFoldDB" id="A0A1C7I5S8"/>
<gene>
    <name evidence="6" type="ORF">A4V09_04265</name>
</gene>
<dbReference type="GO" id="GO:0006281">
    <property type="term" value="P:DNA repair"/>
    <property type="evidence" value="ECO:0007669"/>
    <property type="project" value="InterPro"/>
</dbReference>
<dbReference type="PROSITE" id="PS00333">
    <property type="entry name" value="DNA_LIGASE_A2"/>
    <property type="match status" value="1"/>
</dbReference>
<dbReference type="EMBL" id="CP015405">
    <property type="protein sequence ID" value="ANU75047.1"/>
    <property type="molecule type" value="Genomic_DNA"/>
</dbReference>
<sequence>MIDFETKNIKPMLIGQEGNPFDDDRYIYELKWDGERCIAYLDPSGKTELRNKRNEKMLPKVPELKELWRQAGEKCILDGELMVLKNGRPDFFEIQRRSLTANKFKIELASKQFPATFVAFDILYYKDRDVTALPLLERKVLLQKTFSESERLVLSRYVEGNGTAFYQMAEQQELEGIVAKKKDSLYIQDKRTKDWIKIKRMLDDDFIICGYIQKQNNMISLVLGKYKDHVIVYEGHVTMGVGADTLEQLLKLPSGYPPANTPSGHGNKEAVWVQPKLVGVVKYMPRVGSDGRHQSVFKGLRYDKRPEECL</sequence>
<dbReference type="InterPro" id="IPR012310">
    <property type="entry name" value="DNA_ligase_ATP-dep_cent"/>
</dbReference>
<dbReference type="PANTHER" id="PTHR45674">
    <property type="entry name" value="DNA LIGASE 1/3 FAMILY MEMBER"/>
    <property type="match status" value="1"/>
</dbReference>
<dbReference type="STRING" id="1796616.A4V09_04265"/>
<dbReference type="Pfam" id="PF04679">
    <property type="entry name" value="DNA_ligase_A_C"/>
    <property type="match status" value="1"/>
</dbReference>
<keyword evidence="3 6" id="KW-0436">Ligase</keyword>
<dbReference type="EC" id="6.5.1.1" evidence="2"/>
<dbReference type="Gene3D" id="2.40.50.140">
    <property type="entry name" value="Nucleic acid-binding proteins"/>
    <property type="match status" value="1"/>
</dbReference>
<organism evidence="6 7">
    <name type="scientific">Blautia pseudococcoides</name>
    <dbReference type="NCBI Taxonomy" id="1796616"/>
    <lineage>
        <taxon>Bacteria</taxon>
        <taxon>Bacillati</taxon>
        <taxon>Bacillota</taxon>
        <taxon>Clostridia</taxon>
        <taxon>Lachnospirales</taxon>
        <taxon>Lachnospiraceae</taxon>
        <taxon>Blautia</taxon>
    </lineage>
</organism>
<dbReference type="GO" id="GO:0003910">
    <property type="term" value="F:DNA ligase (ATP) activity"/>
    <property type="evidence" value="ECO:0007669"/>
    <property type="project" value="UniProtKB-EC"/>
</dbReference>
<evidence type="ECO:0000313" key="7">
    <source>
        <dbReference type="Proteomes" id="UP000092574"/>
    </source>
</evidence>
<protein>
    <recommendedName>
        <fullName evidence="2">DNA ligase (ATP)</fullName>
        <ecNumber evidence="2">6.5.1.1</ecNumber>
    </recommendedName>
</protein>
<dbReference type="InterPro" id="IPR012340">
    <property type="entry name" value="NA-bd_OB-fold"/>
</dbReference>
<dbReference type="SUPFAM" id="SSF56091">
    <property type="entry name" value="DNA ligase/mRNA capping enzyme, catalytic domain"/>
    <property type="match status" value="1"/>
</dbReference>
<dbReference type="GO" id="GO:0005524">
    <property type="term" value="F:ATP binding"/>
    <property type="evidence" value="ECO:0007669"/>
    <property type="project" value="InterPro"/>
</dbReference>
<dbReference type="Gene3D" id="3.30.470.30">
    <property type="entry name" value="DNA ligase/mRNA capping enzyme"/>
    <property type="match status" value="1"/>
</dbReference>
<dbReference type="PROSITE" id="PS50160">
    <property type="entry name" value="DNA_LIGASE_A3"/>
    <property type="match status" value="1"/>
</dbReference>
<dbReference type="InterPro" id="IPR012309">
    <property type="entry name" value="DNA_ligase_ATP-dep_C"/>
</dbReference>
<dbReference type="KEGG" id="byl:A4V09_04265"/>
<comment type="similarity">
    <text evidence="1">Belongs to the ATP-dependent DNA ligase family.</text>
</comment>
<name>A0A1C7I5S8_9FIRM</name>
<keyword evidence="7" id="KW-1185">Reference proteome</keyword>
<dbReference type="RefSeq" id="WP_065541264.1">
    <property type="nucleotide sequence ID" value="NZ_CP015405.2"/>
</dbReference>
<evidence type="ECO:0000256" key="4">
    <source>
        <dbReference type="ARBA" id="ARBA00034003"/>
    </source>
</evidence>
<feature type="domain" description="ATP-dependent DNA ligase family profile" evidence="5">
    <location>
        <begin position="108"/>
        <end position="242"/>
    </location>
</feature>
<dbReference type="PANTHER" id="PTHR45674:SF4">
    <property type="entry name" value="DNA LIGASE 1"/>
    <property type="match status" value="1"/>
</dbReference>
<proteinExistence type="inferred from homology"/>
<comment type="catalytic activity">
    <reaction evidence="4">
        <text>ATP + (deoxyribonucleotide)n-3'-hydroxyl + 5'-phospho-(deoxyribonucleotide)m = (deoxyribonucleotide)n+m + AMP + diphosphate.</text>
        <dbReference type="EC" id="6.5.1.1"/>
    </reaction>
</comment>
<evidence type="ECO:0000256" key="3">
    <source>
        <dbReference type="ARBA" id="ARBA00022598"/>
    </source>
</evidence>